<name>A0ACC1PK83_9PEZI</name>
<evidence type="ECO:0000313" key="2">
    <source>
        <dbReference type="Proteomes" id="UP001143856"/>
    </source>
</evidence>
<sequence>MAEVAEAPSRSSTAPSRKKFAIPPVKIACLSWYVARHTSGLMSVILFAPCHLVLIEQKAGHRGRDVTASSRAPVYAFPIPLQDASCVTKDRECVYKPSRRGGPRIRKKSRPLSDYQDLATSLPPKSEELPQHGLPVEDYIGAGAGLKSLADVFQDSDAIFDHLFQSPTSDAIFNVHIPAVRTYGNNDRAILNAYYIWIHPYFPILPPPDQIPAPDQPLALAENQSDGFQEPFSPIALAISAILALIPCPHDPNPSSEQSVRWRRTYSQFLAKTALESIENESERPESSIDPSKALNGADDEMFREQFHSRVPVELESIIALDILSVYEYAQRGNLKKMRARAGAALVAAMSLFLHTRNDVEDEYSEARRRVWWMTYICVCQGSIVSNTPPTFEVFGSSYTARYPTIQADPQAWASFVRSQQAILAATQFVIDFNKARNADADMTRVFHRMQELEKSLEPLVTQSESWSSNYSLTQPVDHNEAVVANALRCMSRIKLNSARIKVHRYCAFSDIAVFSSKHCDLASLPKQEPDASGPPRLQTCCMTTLHSPPSAYSHSTGSLSPVSSDSPSPKANGHIQSSVPEFPFSRHESSKICLKAALNIAANFDTMPYPNPNGQSCETPVYLGSRSTFVTPRTMPSFACCAMQASYALLMVKDRTESIYPTSNGSNAVLVDNLRDRLQQGLLSVLATLENYATAFEALGGMRDQIRDKIELPFSFGF</sequence>
<reference evidence="1" key="1">
    <citation type="submission" date="2022-10" db="EMBL/GenBank/DDBJ databases">
        <title>Genome Sequence of Xylaria curta.</title>
        <authorList>
            <person name="Buettner E."/>
        </authorList>
    </citation>
    <scope>NUCLEOTIDE SEQUENCE</scope>
    <source>
        <strain evidence="1">Babe10</strain>
    </source>
</reference>
<evidence type="ECO:0000313" key="1">
    <source>
        <dbReference type="EMBL" id="KAJ2993582.1"/>
    </source>
</evidence>
<dbReference type="EMBL" id="JAPDGR010000209">
    <property type="protein sequence ID" value="KAJ2993582.1"/>
    <property type="molecule type" value="Genomic_DNA"/>
</dbReference>
<accession>A0ACC1PK83</accession>
<protein>
    <submittedName>
        <fullName evidence="1">Uncharacterized protein</fullName>
    </submittedName>
</protein>
<dbReference type="Proteomes" id="UP001143856">
    <property type="component" value="Unassembled WGS sequence"/>
</dbReference>
<comment type="caution">
    <text evidence="1">The sequence shown here is derived from an EMBL/GenBank/DDBJ whole genome shotgun (WGS) entry which is preliminary data.</text>
</comment>
<keyword evidence="2" id="KW-1185">Reference proteome</keyword>
<organism evidence="1 2">
    <name type="scientific">Xylaria curta</name>
    <dbReference type="NCBI Taxonomy" id="42375"/>
    <lineage>
        <taxon>Eukaryota</taxon>
        <taxon>Fungi</taxon>
        <taxon>Dikarya</taxon>
        <taxon>Ascomycota</taxon>
        <taxon>Pezizomycotina</taxon>
        <taxon>Sordariomycetes</taxon>
        <taxon>Xylariomycetidae</taxon>
        <taxon>Xylariales</taxon>
        <taxon>Xylariaceae</taxon>
        <taxon>Xylaria</taxon>
    </lineage>
</organism>
<proteinExistence type="predicted"/>
<gene>
    <name evidence="1" type="ORF">NUW58_g1799</name>
</gene>